<dbReference type="EMBL" id="BART01035924">
    <property type="protein sequence ID" value="GAH06253.1"/>
    <property type="molecule type" value="Genomic_DNA"/>
</dbReference>
<sequence>MHILPLVLTFILIFSPYTFFQNNAIPRYVIIIKGGRLDTALKQKIKDYFTREIKKSAHSTLFMELPSTDVNQPEV</sequence>
<organism evidence="1">
    <name type="scientific">marine sediment metagenome</name>
    <dbReference type="NCBI Taxonomy" id="412755"/>
    <lineage>
        <taxon>unclassified sequences</taxon>
        <taxon>metagenomes</taxon>
        <taxon>ecological metagenomes</taxon>
    </lineage>
</organism>
<name>X1EC56_9ZZZZ</name>
<feature type="non-terminal residue" evidence="1">
    <location>
        <position position="75"/>
    </location>
</feature>
<reference evidence="1" key="1">
    <citation type="journal article" date="2014" name="Front. Microbiol.">
        <title>High frequency of phylogenetically diverse reductive dehalogenase-homologous genes in deep subseafloor sedimentary metagenomes.</title>
        <authorList>
            <person name="Kawai M."/>
            <person name="Futagami T."/>
            <person name="Toyoda A."/>
            <person name="Takaki Y."/>
            <person name="Nishi S."/>
            <person name="Hori S."/>
            <person name="Arai W."/>
            <person name="Tsubouchi T."/>
            <person name="Morono Y."/>
            <person name="Uchiyama I."/>
            <person name="Ito T."/>
            <person name="Fujiyama A."/>
            <person name="Inagaki F."/>
            <person name="Takami H."/>
        </authorList>
    </citation>
    <scope>NUCLEOTIDE SEQUENCE</scope>
    <source>
        <strain evidence="1">Expedition CK06-06</strain>
    </source>
</reference>
<evidence type="ECO:0000313" key="1">
    <source>
        <dbReference type="EMBL" id="GAH06253.1"/>
    </source>
</evidence>
<accession>X1EC56</accession>
<comment type="caution">
    <text evidence="1">The sequence shown here is derived from an EMBL/GenBank/DDBJ whole genome shotgun (WGS) entry which is preliminary data.</text>
</comment>
<protein>
    <submittedName>
        <fullName evidence="1">Uncharacterized protein</fullName>
    </submittedName>
</protein>
<gene>
    <name evidence="1" type="ORF">S01H4_60798</name>
</gene>
<proteinExistence type="predicted"/>
<dbReference type="AlphaFoldDB" id="X1EC56"/>